<proteinExistence type="predicted"/>
<reference evidence="1 2" key="1">
    <citation type="journal article" date="2023" name="J. Hered.">
        <title>Chromosome-level genome of the wood stork (Mycteria americana) provides insight into avian chromosome evolution.</title>
        <authorList>
            <person name="Flamio R. Jr."/>
            <person name="Ramstad K.M."/>
        </authorList>
    </citation>
    <scope>NUCLEOTIDE SEQUENCE [LARGE SCALE GENOMIC DNA]</scope>
    <source>
        <strain evidence="1">JAX WOST 10</strain>
    </source>
</reference>
<name>A0AAN7RVF4_MYCAM</name>
<organism evidence="1 2">
    <name type="scientific">Mycteria americana</name>
    <name type="common">Wood stork</name>
    <dbReference type="NCBI Taxonomy" id="33587"/>
    <lineage>
        <taxon>Eukaryota</taxon>
        <taxon>Metazoa</taxon>
        <taxon>Chordata</taxon>
        <taxon>Craniata</taxon>
        <taxon>Vertebrata</taxon>
        <taxon>Euteleostomi</taxon>
        <taxon>Archelosauria</taxon>
        <taxon>Archosauria</taxon>
        <taxon>Dinosauria</taxon>
        <taxon>Saurischia</taxon>
        <taxon>Theropoda</taxon>
        <taxon>Coelurosauria</taxon>
        <taxon>Aves</taxon>
        <taxon>Neognathae</taxon>
        <taxon>Neoaves</taxon>
        <taxon>Aequornithes</taxon>
        <taxon>Ciconiiformes</taxon>
        <taxon>Ciconiidae</taxon>
        <taxon>Mycteria</taxon>
    </lineage>
</organism>
<dbReference type="Proteomes" id="UP001333110">
    <property type="component" value="Unassembled WGS sequence"/>
</dbReference>
<protein>
    <submittedName>
        <fullName evidence="1">Uncharacterized protein</fullName>
    </submittedName>
</protein>
<accession>A0AAN7RVF4</accession>
<comment type="caution">
    <text evidence="1">The sequence shown here is derived from an EMBL/GenBank/DDBJ whole genome shotgun (WGS) entry which is preliminary data.</text>
</comment>
<evidence type="ECO:0000313" key="2">
    <source>
        <dbReference type="Proteomes" id="UP001333110"/>
    </source>
</evidence>
<sequence>MVKAPLPGDVHKNYSTPLTTAQCPVQQKCRQWKTLKEEHKRLVKGLEKKSYEERLRELGLFSLEKRRLRGDLIALYNYLKGG</sequence>
<gene>
    <name evidence="1" type="ORF">QYF61_006947</name>
</gene>
<evidence type="ECO:0000313" key="1">
    <source>
        <dbReference type="EMBL" id="KAK4822034.1"/>
    </source>
</evidence>
<keyword evidence="2" id="KW-1185">Reference proteome</keyword>
<dbReference type="EMBL" id="JAUNZN010000004">
    <property type="protein sequence ID" value="KAK4822034.1"/>
    <property type="molecule type" value="Genomic_DNA"/>
</dbReference>
<dbReference type="AlphaFoldDB" id="A0AAN7RVF4"/>